<dbReference type="RefSeq" id="WP_097158229.1">
    <property type="nucleotide sequence ID" value="NZ_JBEPMQ010000002.1"/>
</dbReference>
<organism evidence="5 6">
    <name type="scientific">Bacillus oleivorans</name>
    <dbReference type="NCBI Taxonomy" id="1448271"/>
    <lineage>
        <taxon>Bacteria</taxon>
        <taxon>Bacillati</taxon>
        <taxon>Bacillota</taxon>
        <taxon>Bacilli</taxon>
        <taxon>Bacillales</taxon>
        <taxon>Bacillaceae</taxon>
        <taxon>Bacillus</taxon>
    </lineage>
</organism>
<feature type="region of interest" description="Disordered" evidence="2">
    <location>
        <begin position="27"/>
        <end position="67"/>
    </location>
</feature>
<gene>
    <name evidence="5" type="ORF">SAMN05877753_103316</name>
</gene>
<proteinExistence type="predicted"/>
<dbReference type="InterPro" id="IPR029050">
    <property type="entry name" value="Immunoprotect_excell_Ig-like"/>
</dbReference>
<dbReference type="AlphaFoldDB" id="A0A285CR17"/>
<evidence type="ECO:0000256" key="3">
    <source>
        <dbReference type="SAM" id="SignalP"/>
    </source>
</evidence>
<feature type="domain" description="DUF4352" evidence="4">
    <location>
        <begin position="66"/>
        <end position="178"/>
    </location>
</feature>
<dbReference type="InterPro" id="IPR029051">
    <property type="entry name" value="DUF4352"/>
</dbReference>
<evidence type="ECO:0000313" key="5">
    <source>
        <dbReference type="EMBL" id="SNX69934.1"/>
    </source>
</evidence>
<feature type="chain" id="PRO_5039331672" evidence="3">
    <location>
        <begin position="21"/>
        <end position="190"/>
    </location>
</feature>
<evidence type="ECO:0000256" key="1">
    <source>
        <dbReference type="ARBA" id="ARBA00022729"/>
    </source>
</evidence>
<evidence type="ECO:0000256" key="2">
    <source>
        <dbReference type="SAM" id="MobiDB-lite"/>
    </source>
</evidence>
<feature type="compositionally biased region" description="Acidic residues" evidence="2">
    <location>
        <begin position="45"/>
        <end position="59"/>
    </location>
</feature>
<sequence length="190" mass="20622">MKLKLFPILFSLLLILGACGAATDEGNEAADNGGDTAENGGAAEENGDQEQAQEDENQDEAQAATIGDTVEVEGVKITLESVEVYEGEINQFQPLTQDHAIVANLVVENTNQEAYFIDNTEFTLYDAEGFELTQALPSEDMALSTELPGGKKVKGTVYFDVPAQEGEWELRYESMASFDGEAAVWRFPAK</sequence>
<dbReference type="Proteomes" id="UP000219546">
    <property type="component" value="Unassembled WGS sequence"/>
</dbReference>
<evidence type="ECO:0000313" key="6">
    <source>
        <dbReference type="Proteomes" id="UP000219546"/>
    </source>
</evidence>
<dbReference type="Gene3D" id="2.60.40.1240">
    <property type="match status" value="1"/>
</dbReference>
<name>A0A285CR17_9BACI</name>
<evidence type="ECO:0000259" key="4">
    <source>
        <dbReference type="Pfam" id="PF11611"/>
    </source>
</evidence>
<keyword evidence="6" id="KW-1185">Reference proteome</keyword>
<dbReference type="OrthoDB" id="2960042at2"/>
<accession>A0A285CR17</accession>
<dbReference type="PROSITE" id="PS51257">
    <property type="entry name" value="PROKAR_LIPOPROTEIN"/>
    <property type="match status" value="1"/>
</dbReference>
<feature type="signal peptide" evidence="3">
    <location>
        <begin position="1"/>
        <end position="20"/>
    </location>
</feature>
<feature type="compositionally biased region" description="Low complexity" evidence="2">
    <location>
        <begin position="29"/>
        <end position="44"/>
    </location>
</feature>
<keyword evidence="1 3" id="KW-0732">Signal</keyword>
<dbReference type="EMBL" id="OAOP01000003">
    <property type="protein sequence ID" value="SNX69934.1"/>
    <property type="molecule type" value="Genomic_DNA"/>
</dbReference>
<dbReference type="Pfam" id="PF11611">
    <property type="entry name" value="DUF4352"/>
    <property type="match status" value="1"/>
</dbReference>
<reference evidence="5 6" key="1">
    <citation type="submission" date="2017-08" db="EMBL/GenBank/DDBJ databases">
        <authorList>
            <person name="de Groot N.N."/>
        </authorList>
    </citation>
    <scope>NUCLEOTIDE SEQUENCE [LARGE SCALE GENOMIC DNA]</scope>
    <source>
        <strain evidence="5 6">JC228</strain>
    </source>
</reference>
<protein>
    <submittedName>
        <fullName evidence="5">Uncharacterized protein DUF4352</fullName>
    </submittedName>
</protein>